<feature type="compositionally biased region" description="Low complexity" evidence="1">
    <location>
        <begin position="90"/>
        <end position="110"/>
    </location>
</feature>
<dbReference type="EMBL" id="NGKU01000001">
    <property type="protein sequence ID" value="OTN75953.1"/>
    <property type="molecule type" value="Genomic_DNA"/>
</dbReference>
<protein>
    <submittedName>
        <fullName evidence="3">Uncharacterized protein</fullName>
    </submittedName>
</protein>
<keyword evidence="2" id="KW-0812">Transmembrane</keyword>
<feature type="transmembrane region" description="Helical" evidence="2">
    <location>
        <begin position="327"/>
        <end position="349"/>
    </location>
</feature>
<proteinExistence type="predicted"/>
<keyword evidence="4" id="KW-1185">Reference proteome</keyword>
<feature type="transmembrane region" description="Helical" evidence="2">
    <location>
        <begin position="187"/>
        <end position="210"/>
    </location>
</feature>
<gene>
    <name evidence="3" type="ORF">A5886_001029</name>
</gene>
<keyword evidence="2" id="KW-1133">Transmembrane helix</keyword>
<keyword evidence="2" id="KW-0472">Membrane</keyword>
<dbReference type="Proteomes" id="UP000195043">
    <property type="component" value="Unassembled WGS sequence"/>
</dbReference>
<feature type="region of interest" description="Disordered" evidence="1">
    <location>
        <begin position="1"/>
        <end position="180"/>
    </location>
</feature>
<sequence>MNEMKQTKSSNGNRPPQLPANKRKKKQHAQDITQVSKRNRVTENPEQRVKGKKTAANKASNKPQKPVVLENKEFNQVKKKRKPARPTNTNPSSSNKAVSSKNSKKSPAAQPRKKKPAPQRTVSAQPTAVKKKEGQTQKSATKRPKNNTGQSGQKQRPNPNKEIASKNKRNTQPKNTQAKPSGKGLKVLYYFICTVVMLLLLGFSSLYMAYQMNLSVFGHRVVRLQDNGMMTQTSGLRTRDIVIVKEQTLVETAMNEVIVLQRAQAPVYTARRLVAIESAEDQTQELRVVGDAQPFEEESVAADSFVGIVATSIRNLADLFRFIDYNLFLSLVFCVSLITLFILLGVYLFS</sequence>
<feature type="compositionally biased region" description="Polar residues" evidence="1">
    <location>
        <begin position="146"/>
        <end position="158"/>
    </location>
</feature>
<name>A0A242A5R7_9ENTE</name>
<reference evidence="3 4" key="1">
    <citation type="submission" date="2017-05" db="EMBL/GenBank/DDBJ databases">
        <title>The Genome Sequence of Enterococcus sp. 8G7_MSG3316.</title>
        <authorList>
            <consortium name="The Broad Institute Genomics Platform"/>
            <consortium name="The Broad Institute Genomic Center for Infectious Diseases"/>
            <person name="Earl A."/>
            <person name="Manson A."/>
            <person name="Schwartman J."/>
            <person name="Gilmore M."/>
            <person name="Abouelleil A."/>
            <person name="Cao P."/>
            <person name="Chapman S."/>
            <person name="Cusick C."/>
            <person name="Shea T."/>
            <person name="Young S."/>
            <person name="Neafsey D."/>
            <person name="Nusbaum C."/>
            <person name="Birren B."/>
        </authorList>
    </citation>
    <scope>NUCLEOTIDE SEQUENCE [LARGE SCALE GENOMIC DNA]</scope>
    <source>
        <strain evidence="3 4">8G7_MSG3316</strain>
    </source>
</reference>
<dbReference type="RefSeq" id="WP_086273958.1">
    <property type="nucleotide sequence ID" value="NZ_NGKU01000001.1"/>
</dbReference>
<feature type="compositionally biased region" description="Basic and acidic residues" evidence="1">
    <location>
        <begin position="40"/>
        <end position="49"/>
    </location>
</feature>
<comment type="caution">
    <text evidence="3">The sequence shown here is derived from an EMBL/GenBank/DDBJ whole genome shotgun (WGS) entry which is preliminary data.</text>
</comment>
<evidence type="ECO:0000313" key="4">
    <source>
        <dbReference type="Proteomes" id="UP000195043"/>
    </source>
</evidence>
<evidence type="ECO:0000256" key="1">
    <source>
        <dbReference type="SAM" id="MobiDB-lite"/>
    </source>
</evidence>
<organism evidence="3 4">
    <name type="scientific">Candidatus Enterococcus testudinis</name>
    <dbReference type="NCBI Taxonomy" id="1834191"/>
    <lineage>
        <taxon>Bacteria</taxon>
        <taxon>Bacillati</taxon>
        <taxon>Bacillota</taxon>
        <taxon>Bacilli</taxon>
        <taxon>Lactobacillales</taxon>
        <taxon>Enterococcaceae</taxon>
        <taxon>Enterococcus</taxon>
    </lineage>
</organism>
<dbReference type="AlphaFoldDB" id="A0A242A5R7"/>
<evidence type="ECO:0000313" key="3">
    <source>
        <dbReference type="EMBL" id="OTN75953.1"/>
    </source>
</evidence>
<evidence type="ECO:0000256" key="2">
    <source>
        <dbReference type="SAM" id="Phobius"/>
    </source>
</evidence>
<accession>A0A242A5R7</accession>
<dbReference type="STRING" id="1834191.A5886_001029"/>